<evidence type="ECO:0000256" key="2">
    <source>
        <dbReference type="SAM" id="Phobius"/>
    </source>
</evidence>
<feature type="transmembrane region" description="Helical" evidence="2">
    <location>
        <begin position="55"/>
        <end position="77"/>
    </location>
</feature>
<dbReference type="Gene3D" id="3.30.200.20">
    <property type="entry name" value="Phosphorylase Kinase, domain 1"/>
    <property type="match status" value="1"/>
</dbReference>
<evidence type="ECO:0000256" key="1">
    <source>
        <dbReference type="SAM" id="MobiDB-lite"/>
    </source>
</evidence>
<gene>
    <name evidence="4" type="ORF">N0F65_002490</name>
</gene>
<dbReference type="InterPro" id="IPR001245">
    <property type="entry name" value="Ser-Thr/Tyr_kinase_cat_dom"/>
</dbReference>
<dbReference type="SUPFAM" id="SSF56112">
    <property type="entry name" value="Protein kinase-like (PK-like)"/>
    <property type="match status" value="1"/>
</dbReference>
<comment type="caution">
    <text evidence="4">The sequence shown here is derived from an EMBL/GenBank/DDBJ whole genome shotgun (WGS) entry which is preliminary data.</text>
</comment>
<evidence type="ECO:0000313" key="5">
    <source>
        <dbReference type="Proteomes" id="UP001146120"/>
    </source>
</evidence>
<keyword evidence="2" id="KW-0472">Membrane</keyword>
<dbReference type="InterPro" id="IPR051681">
    <property type="entry name" value="Ser/Thr_Kinases-Pseudokinases"/>
</dbReference>
<dbReference type="PANTHER" id="PTHR44329">
    <property type="entry name" value="SERINE/THREONINE-PROTEIN KINASE TNNI3K-RELATED"/>
    <property type="match status" value="1"/>
</dbReference>
<keyword evidence="5" id="KW-1185">Reference proteome</keyword>
<feature type="domain" description="Protein kinase" evidence="3">
    <location>
        <begin position="113"/>
        <end position="392"/>
    </location>
</feature>
<dbReference type="InterPro" id="IPR000719">
    <property type="entry name" value="Prot_kinase_dom"/>
</dbReference>
<protein>
    <recommendedName>
        <fullName evidence="3">Protein kinase domain-containing protein</fullName>
    </recommendedName>
</protein>
<sequence>MRICVESFGAISDALPVGNSPAPPVARPSSNSPTTSKPDDSRSGTARQTSSNKTLGTVTVVVGVCCVLLVIAAFVFVRQRKKQNQLDERFSLMHPHTGLLTAPATQDGTIKASSNATLLGEMQLGNEDVSTKKKLGINGLWTAEYQGTPVVAMRINPRAGDTSIKQLNAKLNQFIPLKHPNVVQFLGIGRTPLDEYLVVVENMECGSLRTVLADAQVKLTWEQRLKMAIDIASGVEFMHKQPTALHAKKFTAATVLCAADFTCKLDVFEYAPSLRDSSSPLLSFGFNEIASRAPELLNGGAPTMASDVYALGVLLCELSTRLPAYNDILSQKGSTIGDLMIAREVRGNRLRPKPAEDAPTGYQEVINRCVAFAPNARPSASEVVRALKACNS</sequence>
<keyword evidence="2" id="KW-0812">Transmembrane</keyword>
<dbReference type="InterPro" id="IPR011009">
    <property type="entry name" value="Kinase-like_dom_sf"/>
</dbReference>
<dbReference type="GO" id="GO:0004674">
    <property type="term" value="F:protein serine/threonine kinase activity"/>
    <property type="evidence" value="ECO:0007669"/>
    <property type="project" value="TreeGrafter"/>
</dbReference>
<reference evidence="4" key="2">
    <citation type="journal article" date="2023" name="Microbiol Resour">
        <title>Decontamination and Annotation of the Draft Genome Sequence of the Oomycete Lagenidium giganteum ARSEF 373.</title>
        <authorList>
            <person name="Morgan W.R."/>
            <person name="Tartar A."/>
        </authorList>
    </citation>
    <scope>NUCLEOTIDE SEQUENCE</scope>
    <source>
        <strain evidence="4">ARSEF 373</strain>
    </source>
</reference>
<dbReference type="Proteomes" id="UP001146120">
    <property type="component" value="Unassembled WGS sequence"/>
</dbReference>
<dbReference type="Pfam" id="PF07714">
    <property type="entry name" value="PK_Tyr_Ser-Thr"/>
    <property type="match status" value="1"/>
</dbReference>
<dbReference type="PANTHER" id="PTHR44329:SF214">
    <property type="entry name" value="PROTEIN KINASE DOMAIN-CONTAINING PROTEIN"/>
    <property type="match status" value="1"/>
</dbReference>
<dbReference type="PROSITE" id="PS50011">
    <property type="entry name" value="PROTEIN_KINASE_DOM"/>
    <property type="match status" value="1"/>
</dbReference>
<reference evidence="4" key="1">
    <citation type="submission" date="2022-11" db="EMBL/GenBank/DDBJ databases">
        <authorList>
            <person name="Morgan W.R."/>
            <person name="Tartar A."/>
        </authorList>
    </citation>
    <scope>NUCLEOTIDE SEQUENCE</scope>
    <source>
        <strain evidence="4">ARSEF 373</strain>
    </source>
</reference>
<evidence type="ECO:0000313" key="4">
    <source>
        <dbReference type="EMBL" id="DAZ97820.1"/>
    </source>
</evidence>
<dbReference type="AlphaFoldDB" id="A0AAV2YSA6"/>
<keyword evidence="2" id="KW-1133">Transmembrane helix</keyword>
<accession>A0AAV2YSA6</accession>
<dbReference type="EMBL" id="DAKRPA010000124">
    <property type="protein sequence ID" value="DAZ97820.1"/>
    <property type="molecule type" value="Genomic_DNA"/>
</dbReference>
<proteinExistence type="predicted"/>
<evidence type="ECO:0000259" key="3">
    <source>
        <dbReference type="PROSITE" id="PS50011"/>
    </source>
</evidence>
<dbReference type="GO" id="GO:0005524">
    <property type="term" value="F:ATP binding"/>
    <property type="evidence" value="ECO:0007669"/>
    <property type="project" value="InterPro"/>
</dbReference>
<feature type="region of interest" description="Disordered" evidence="1">
    <location>
        <begin position="16"/>
        <end position="51"/>
    </location>
</feature>
<organism evidence="4 5">
    <name type="scientific">Lagenidium giganteum</name>
    <dbReference type="NCBI Taxonomy" id="4803"/>
    <lineage>
        <taxon>Eukaryota</taxon>
        <taxon>Sar</taxon>
        <taxon>Stramenopiles</taxon>
        <taxon>Oomycota</taxon>
        <taxon>Peronosporomycetes</taxon>
        <taxon>Pythiales</taxon>
        <taxon>Pythiaceae</taxon>
    </lineage>
</organism>
<dbReference type="Gene3D" id="1.10.510.10">
    <property type="entry name" value="Transferase(Phosphotransferase) domain 1"/>
    <property type="match status" value="1"/>
</dbReference>
<name>A0AAV2YSA6_9STRA</name>